<dbReference type="WormBase" id="Bm1640">
    <property type="protein sequence ID" value="BM45124"/>
    <property type="gene ID" value="WBGene00221901"/>
</dbReference>
<dbReference type="EMBL" id="LN857024">
    <property type="protein sequence ID" value="CDQ02577.1"/>
    <property type="molecule type" value="Genomic_DNA"/>
</dbReference>
<organism evidence="1">
    <name type="scientific">Brugia malayi</name>
    <name type="common">Filarial nematode worm</name>
    <dbReference type="NCBI Taxonomy" id="6279"/>
    <lineage>
        <taxon>Eukaryota</taxon>
        <taxon>Metazoa</taxon>
        <taxon>Ecdysozoa</taxon>
        <taxon>Nematoda</taxon>
        <taxon>Chromadorea</taxon>
        <taxon>Rhabditida</taxon>
        <taxon>Spirurina</taxon>
        <taxon>Spiruromorpha</taxon>
        <taxon>Filarioidea</taxon>
        <taxon>Onchocercidae</taxon>
        <taxon>Brugia</taxon>
    </lineage>
</organism>
<reference evidence="1" key="1">
    <citation type="journal article" date="2007" name="Science">
        <title>Draft genome of the filarial nematode parasite Brugia malayi.</title>
        <authorList>
            <person name="Ghedin E."/>
            <person name="Wang S."/>
            <person name="Spiro D."/>
            <person name="Caler E."/>
            <person name="Zhao Q."/>
            <person name="Crabtree J."/>
            <person name="Allen J.E."/>
            <person name="Delcher A.L."/>
            <person name="Guiliano D.B."/>
            <person name="Miranda-Saavedra D."/>
            <person name="Angiuoli S.V."/>
            <person name="Creasy T."/>
            <person name="Amedeo P."/>
            <person name="Haas B."/>
            <person name="El-Sayed N.M."/>
            <person name="Wortman J.R."/>
            <person name="Feldblyum T."/>
            <person name="Tallon L."/>
            <person name="Schatz M."/>
            <person name="Shumway M."/>
            <person name="Koo H."/>
            <person name="Salzberg S.L."/>
            <person name="Schobel S."/>
            <person name="Pertea M."/>
            <person name="Pop M."/>
            <person name="White O."/>
            <person name="Barton G.J."/>
            <person name="Carlow C.K."/>
            <person name="Crawford M.J."/>
            <person name="Daub J."/>
            <person name="Dimmic M.W."/>
            <person name="Estes C.F."/>
            <person name="Foster J.M."/>
            <person name="Ganatra M."/>
            <person name="Gregory W.F."/>
            <person name="Johnson N.M."/>
            <person name="Jin J."/>
            <person name="Komuniecki R."/>
            <person name="Korf I."/>
            <person name="Kumar S."/>
            <person name="Laney S."/>
            <person name="Li B.W."/>
            <person name="Li W."/>
            <person name="Lindblom T.H."/>
            <person name="Lustigman S."/>
            <person name="Ma D."/>
            <person name="Maina C.V."/>
            <person name="Martin D.M."/>
            <person name="McCarter J.P."/>
            <person name="McReynolds L."/>
            <person name="Mitreva M."/>
            <person name="Nutman T.B."/>
            <person name="Parkinson J."/>
            <person name="Peregrin-Alvarez J.M."/>
            <person name="Poole C."/>
            <person name="Ren Q."/>
            <person name="Saunders L."/>
            <person name="Sluder A.E."/>
            <person name="Smith K."/>
            <person name="Stanke M."/>
            <person name="Unnasch T.R."/>
            <person name="Ware J."/>
            <person name="Wei A.D."/>
            <person name="Weil G."/>
            <person name="Williams D.J."/>
            <person name="Zhang Y."/>
            <person name="Williams S.A."/>
            <person name="Fraser-Liggett C."/>
            <person name="Slatko B."/>
            <person name="Blaxter M.L."/>
            <person name="Scott A.L."/>
        </authorList>
    </citation>
    <scope>NUCLEOTIDE SEQUENCE</scope>
    <source>
        <strain evidence="1">FR3</strain>
    </source>
</reference>
<protein>
    <submittedName>
        <fullName evidence="1">Bm1640</fullName>
    </submittedName>
</protein>
<evidence type="ECO:0000313" key="1">
    <source>
        <dbReference type="EMBL" id="CDQ02577.1"/>
    </source>
</evidence>
<proteinExistence type="predicted"/>
<reference evidence="1" key="2">
    <citation type="submission" date="2012-12" db="EMBL/GenBank/DDBJ databases">
        <authorList>
            <person name="Gao Y.W."/>
            <person name="Fan S.T."/>
            <person name="Sun H.T."/>
            <person name="Wang Z."/>
            <person name="Gao X.L."/>
            <person name="Li Y.G."/>
            <person name="Wang T.C."/>
            <person name="Zhang K."/>
            <person name="Xu W.W."/>
            <person name="Yu Z.J."/>
            <person name="Xia X.Z."/>
        </authorList>
    </citation>
    <scope>NUCLEOTIDE SEQUENCE</scope>
    <source>
        <strain evidence="1">FR3</strain>
    </source>
</reference>
<sequence length="46" mass="5719">MKRAWIISKFHIAAFRQDQNRFLPSRGGFHWSSRRINTIFFNLRFY</sequence>
<gene>
    <name evidence="1 2" type="ORF">Bm1640</name>
    <name evidence="1" type="ORF">BM_Bm1640</name>
</gene>
<accession>A0A0J9Y609</accession>
<evidence type="ECO:0000313" key="2">
    <source>
        <dbReference type="WormBase" id="Bm1640"/>
    </source>
</evidence>
<dbReference type="AlphaFoldDB" id="A0A0J9Y609"/>
<name>A0A0J9Y609_BRUMA</name>